<dbReference type="InterPro" id="IPR004360">
    <property type="entry name" value="Glyas_Fos-R_dOase_dom"/>
</dbReference>
<dbReference type="InterPro" id="IPR037523">
    <property type="entry name" value="VOC_core"/>
</dbReference>
<keyword evidence="3" id="KW-1185">Reference proteome</keyword>
<dbReference type="EMBL" id="QHLQ01000002">
    <property type="protein sequence ID" value="NIZ60051.1"/>
    <property type="molecule type" value="Genomic_DNA"/>
</dbReference>
<dbReference type="InterPro" id="IPR029068">
    <property type="entry name" value="Glyas_Bleomycin-R_OHBP_Dase"/>
</dbReference>
<dbReference type="Gene3D" id="3.10.180.10">
    <property type="entry name" value="2,3-Dihydroxybiphenyl 1,2-Dioxygenase, domain 1"/>
    <property type="match status" value="1"/>
</dbReference>
<accession>A0ABX0W3N7</accession>
<dbReference type="PANTHER" id="PTHR36503:SF1">
    <property type="entry name" value="BLR2520 PROTEIN"/>
    <property type="match status" value="1"/>
</dbReference>
<dbReference type="PANTHER" id="PTHR36503">
    <property type="entry name" value="BLR2520 PROTEIN"/>
    <property type="match status" value="1"/>
</dbReference>
<protein>
    <submittedName>
        <fullName evidence="2">Glyoxalase</fullName>
    </submittedName>
</protein>
<gene>
    <name evidence="2" type="ORF">DL239_03565</name>
</gene>
<organism evidence="2 3">
    <name type="scientific">Parasedimentitalea denitrificans</name>
    <dbReference type="NCBI Taxonomy" id="2211118"/>
    <lineage>
        <taxon>Bacteria</taxon>
        <taxon>Pseudomonadati</taxon>
        <taxon>Pseudomonadota</taxon>
        <taxon>Alphaproteobacteria</taxon>
        <taxon>Rhodobacterales</taxon>
        <taxon>Paracoccaceae</taxon>
        <taxon>Parasedimentitalea</taxon>
    </lineage>
</organism>
<proteinExistence type="predicted"/>
<feature type="domain" description="VOC" evidence="1">
    <location>
        <begin position="4"/>
        <end position="125"/>
    </location>
</feature>
<dbReference type="SUPFAM" id="SSF54593">
    <property type="entry name" value="Glyoxalase/Bleomycin resistance protein/Dihydroxybiphenyl dioxygenase"/>
    <property type="match status" value="1"/>
</dbReference>
<dbReference type="RefSeq" id="WP_167682374.1">
    <property type="nucleotide sequence ID" value="NZ_QHLQ01000002.1"/>
</dbReference>
<name>A0ABX0W3N7_9RHOB</name>
<reference evidence="2 3" key="1">
    <citation type="submission" date="2018-05" db="EMBL/GenBank/DDBJ databases">
        <authorList>
            <person name="Zhang Y.-J."/>
        </authorList>
    </citation>
    <scope>NUCLEOTIDE SEQUENCE [LARGE SCALE GENOMIC DNA]</scope>
    <source>
        <strain evidence="2 3">CY04</strain>
    </source>
</reference>
<dbReference type="Proteomes" id="UP001429564">
    <property type="component" value="Unassembled WGS sequence"/>
</dbReference>
<sequence>MEQRVSLITLGVEDMQKAAAFYEALGWKRVESQEGIIVFNLISQTLGLYPLQALADEVGLPVEELGKGGVSLSYNTRTKDEVAEVLAAAEAAGAEVLVSATDVFWGGHHGYFRAPDGQLWEVAFNPFSALSGEGAFRWGGY</sequence>
<comment type="caution">
    <text evidence="2">The sequence shown here is derived from an EMBL/GenBank/DDBJ whole genome shotgun (WGS) entry which is preliminary data.</text>
</comment>
<dbReference type="Pfam" id="PF00903">
    <property type="entry name" value="Glyoxalase"/>
    <property type="match status" value="1"/>
</dbReference>
<evidence type="ECO:0000313" key="3">
    <source>
        <dbReference type="Proteomes" id="UP001429564"/>
    </source>
</evidence>
<evidence type="ECO:0000313" key="2">
    <source>
        <dbReference type="EMBL" id="NIZ60051.1"/>
    </source>
</evidence>
<dbReference type="PROSITE" id="PS51819">
    <property type="entry name" value="VOC"/>
    <property type="match status" value="1"/>
</dbReference>
<evidence type="ECO:0000259" key="1">
    <source>
        <dbReference type="PROSITE" id="PS51819"/>
    </source>
</evidence>